<protein>
    <submittedName>
        <fullName evidence="2">Uncharacterized protein</fullName>
    </submittedName>
</protein>
<gene>
    <name evidence="2" type="ORF">PXEA_LOCUS5399</name>
</gene>
<sequence length="114" mass="12989">MAFLYPITLHFICLRVPSKPRLRLPAMRLTVTLSSEGLHPSRVDLDYQSLVFFISLSLSLSASFSYYISILPLLTTDRHWFDLFILSRVSSLDRTTHSAVLTLFLAIEVNVCVL</sequence>
<proteinExistence type="predicted"/>
<dbReference type="Proteomes" id="UP000784294">
    <property type="component" value="Unassembled WGS sequence"/>
</dbReference>
<keyword evidence="3" id="KW-1185">Reference proteome</keyword>
<name>A0A3S5CDF9_9PLAT</name>
<feature type="transmembrane region" description="Helical" evidence="1">
    <location>
        <begin position="50"/>
        <end position="74"/>
    </location>
</feature>
<comment type="caution">
    <text evidence="2">The sequence shown here is derived from an EMBL/GenBank/DDBJ whole genome shotgun (WGS) entry which is preliminary data.</text>
</comment>
<dbReference type="EMBL" id="CAAALY010013367">
    <property type="protein sequence ID" value="VEL11959.1"/>
    <property type="molecule type" value="Genomic_DNA"/>
</dbReference>
<evidence type="ECO:0000256" key="1">
    <source>
        <dbReference type="SAM" id="Phobius"/>
    </source>
</evidence>
<reference evidence="2" key="1">
    <citation type="submission" date="2018-11" db="EMBL/GenBank/DDBJ databases">
        <authorList>
            <consortium name="Pathogen Informatics"/>
        </authorList>
    </citation>
    <scope>NUCLEOTIDE SEQUENCE</scope>
</reference>
<evidence type="ECO:0000313" key="3">
    <source>
        <dbReference type="Proteomes" id="UP000784294"/>
    </source>
</evidence>
<keyword evidence="1" id="KW-0472">Membrane</keyword>
<evidence type="ECO:0000313" key="2">
    <source>
        <dbReference type="EMBL" id="VEL11959.1"/>
    </source>
</evidence>
<accession>A0A3S5CDF9</accession>
<keyword evidence="1" id="KW-0812">Transmembrane</keyword>
<keyword evidence="1" id="KW-1133">Transmembrane helix</keyword>
<organism evidence="2 3">
    <name type="scientific">Protopolystoma xenopodis</name>
    <dbReference type="NCBI Taxonomy" id="117903"/>
    <lineage>
        <taxon>Eukaryota</taxon>
        <taxon>Metazoa</taxon>
        <taxon>Spiralia</taxon>
        <taxon>Lophotrochozoa</taxon>
        <taxon>Platyhelminthes</taxon>
        <taxon>Monogenea</taxon>
        <taxon>Polyopisthocotylea</taxon>
        <taxon>Polystomatidea</taxon>
        <taxon>Polystomatidae</taxon>
        <taxon>Protopolystoma</taxon>
    </lineage>
</organism>
<dbReference type="AlphaFoldDB" id="A0A3S5CDF9"/>